<dbReference type="GO" id="GO:0005886">
    <property type="term" value="C:plasma membrane"/>
    <property type="evidence" value="ECO:0007669"/>
    <property type="project" value="UniProtKB-SubCell"/>
</dbReference>
<evidence type="ECO:0000256" key="1">
    <source>
        <dbReference type="ARBA" id="ARBA00004141"/>
    </source>
</evidence>
<keyword evidence="4 7" id="KW-0812">Transmembrane</keyword>
<gene>
    <name evidence="9" type="ORF">EOE66_18555</name>
</gene>
<evidence type="ECO:0000256" key="7">
    <source>
        <dbReference type="SAM" id="Phobius"/>
    </source>
</evidence>
<feature type="transmembrane region" description="Helical" evidence="7">
    <location>
        <begin position="41"/>
        <end position="66"/>
    </location>
</feature>
<evidence type="ECO:0000256" key="6">
    <source>
        <dbReference type="ARBA" id="ARBA00023136"/>
    </source>
</evidence>
<reference evidence="9 10" key="1">
    <citation type="submission" date="2019-01" db="EMBL/GenBank/DDBJ databases">
        <authorList>
            <person name="Chen W.-M."/>
        </authorList>
    </citation>
    <scope>NUCLEOTIDE SEQUENCE [LARGE SCALE GENOMIC DNA]</scope>
    <source>
        <strain evidence="9 10">KYPY4</strain>
    </source>
</reference>
<comment type="subcellular location">
    <subcellularLocation>
        <location evidence="2">Cell membrane</location>
    </subcellularLocation>
    <subcellularLocation>
        <location evidence="1">Membrane</location>
        <topology evidence="1">Multi-pass membrane protein</topology>
    </subcellularLocation>
</comment>
<evidence type="ECO:0000256" key="3">
    <source>
        <dbReference type="ARBA" id="ARBA00022475"/>
    </source>
</evidence>
<dbReference type="NCBIfam" id="TIGR00540">
    <property type="entry name" value="TPR_hemY_coli"/>
    <property type="match status" value="1"/>
</dbReference>
<evidence type="ECO:0000259" key="8">
    <source>
        <dbReference type="Pfam" id="PF07219"/>
    </source>
</evidence>
<dbReference type="InterPro" id="IPR010817">
    <property type="entry name" value="HemY_N"/>
</dbReference>
<evidence type="ECO:0000313" key="9">
    <source>
        <dbReference type="EMBL" id="RVU44652.1"/>
    </source>
</evidence>
<comment type="caution">
    <text evidence="9">The sequence shown here is derived from an EMBL/GenBank/DDBJ whole genome shotgun (WGS) entry which is preliminary data.</text>
</comment>
<dbReference type="Proteomes" id="UP000285575">
    <property type="component" value="Unassembled WGS sequence"/>
</dbReference>
<dbReference type="OrthoDB" id="9151794at2"/>
<dbReference type="GO" id="GO:0042168">
    <property type="term" value="P:heme metabolic process"/>
    <property type="evidence" value="ECO:0007669"/>
    <property type="project" value="InterPro"/>
</dbReference>
<dbReference type="EMBL" id="SACR01000005">
    <property type="protein sequence ID" value="RVU44652.1"/>
    <property type="molecule type" value="Genomic_DNA"/>
</dbReference>
<organism evidence="9 10">
    <name type="scientific">Rubrivivax rivuli</name>
    <dbReference type="NCBI Taxonomy" id="1862385"/>
    <lineage>
        <taxon>Bacteria</taxon>
        <taxon>Pseudomonadati</taxon>
        <taxon>Pseudomonadota</taxon>
        <taxon>Betaproteobacteria</taxon>
        <taxon>Burkholderiales</taxon>
        <taxon>Sphaerotilaceae</taxon>
        <taxon>Rubrivivax</taxon>
    </lineage>
</organism>
<protein>
    <submittedName>
        <fullName evidence="9">Heme biosynthesis protein HemY</fullName>
    </submittedName>
</protein>
<dbReference type="InterPro" id="IPR005254">
    <property type="entry name" value="Heme_biosyn_assoc_TPR_pro"/>
</dbReference>
<proteinExistence type="predicted"/>
<keyword evidence="6 7" id="KW-0472">Membrane</keyword>
<feature type="domain" description="HemY N-terminal" evidence="8">
    <location>
        <begin position="26"/>
        <end position="120"/>
    </location>
</feature>
<evidence type="ECO:0000256" key="4">
    <source>
        <dbReference type="ARBA" id="ARBA00022692"/>
    </source>
</evidence>
<keyword evidence="3" id="KW-1003">Cell membrane</keyword>
<evidence type="ECO:0000256" key="2">
    <source>
        <dbReference type="ARBA" id="ARBA00004236"/>
    </source>
</evidence>
<keyword evidence="5 7" id="KW-1133">Transmembrane helix</keyword>
<accession>A0A437RD48</accession>
<dbReference type="Pfam" id="PF07219">
    <property type="entry name" value="HemY_N"/>
    <property type="match status" value="1"/>
</dbReference>
<sequence>MRSVIVLVLIFVVAVVAATTLGSNDGLVSIYWAGWRSDFSLNLFVIVLLGACAVLMASVQALGALVSLPRRAGEWRALRRERAAQAALREALVEYFGARYGRARKAAERALLIADDTPALSADAEFLVLAQLLAAGSLHRLQDRSRRDETLRRALKTARGGKALRTGGRNAEEAARLLAAEWALDDRDAPRALESLEALAPGVGRRTHALRLKLQALRMARQPLAALQTARLLANHQAFSPVVAQSLLRSLAGETLEGAHDAQQLRRLWGQFDTADRRDPAVSARAALRAVQLEAADDARLWLKPFWERLSELSREDRELVALALIEARRGIGSDWLPRLEAAAQAYAHEGAVVAAVGMVFAERQLWGKARRLLEQAAAAPGLSAATRRTAWRELAALARQEGDESRAVQCERAAALLD</sequence>
<evidence type="ECO:0000256" key="5">
    <source>
        <dbReference type="ARBA" id="ARBA00022989"/>
    </source>
</evidence>
<keyword evidence="10" id="KW-1185">Reference proteome</keyword>
<name>A0A437RD48_9BURK</name>
<dbReference type="AlphaFoldDB" id="A0A437RD48"/>
<dbReference type="RefSeq" id="WP_128230198.1">
    <property type="nucleotide sequence ID" value="NZ_SACR01000005.1"/>
</dbReference>
<evidence type="ECO:0000313" key="10">
    <source>
        <dbReference type="Proteomes" id="UP000285575"/>
    </source>
</evidence>